<sequence length="365" mass="41595">MKKLLSIFVSLVVLGGNGVLAQSLKKQNQQLKTQNTILTDSIQKLNTSLDSVAQLKTKLTADYEKLKAQYGKSGTKADSLFKVCQLQASEIYALQVTNDSLSSRIQKLLAERSSLQYQTDSLLALQERKLEEKKQKELWDRRAWFNVAYSPQKINSDLYRPELKADYAVGITWGRSYYLHKKPLANMVRFALNWSFFDLNIAQYSAPYSSRVDEGDDDLSSGGLASASYYPSARTDDFTGNEGDDYWEEDYEEVASNQYKMEVGMQIGPAVIVNPISHLMIQAYFHYAPTYSILLDEDMNYYGGYASFFNTGVALSYKAIGLGIEARWGNTTYSQEVYNAAIDDYEYQDMNWKTKGMRVYLSFRF</sequence>
<accession>A0A9E2LEC7</accession>
<evidence type="ECO:0000313" key="3">
    <source>
        <dbReference type="Proteomes" id="UP000823865"/>
    </source>
</evidence>
<name>A0A9E2LEC7_9BACT</name>
<protein>
    <submittedName>
        <fullName evidence="2">Uncharacterized protein</fullName>
    </submittedName>
</protein>
<dbReference type="EMBL" id="JAHLFU010000284">
    <property type="protein sequence ID" value="MBU3854807.1"/>
    <property type="molecule type" value="Genomic_DNA"/>
</dbReference>
<dbReference type="AlphaFoldDB" id="A0A9E2LEC7"/>
<organism evidence="2 3">
    <name type="scientific">Candidatus Paraprevotella stercoravium</name>
    <dbReference type="NCBI Taxonomy" id="2838725"/>
    <lineage>
        <taxon>Bacteria</taxon>
        <taxon>Pseudomonadati</taxon>
        <taxon>Bacteroidota</taxon>
        <taxon>Bacteroidia</taxon>
        <taxon>Bacteroidales</taxon>
        <taxon>Prevotellaceae</taxon>
        <taxon>Paraprevotella</taxon>
    </lineage>
</organism>
<proteinExistence type="predicted"/>
<keyword evidence="1" id="KW-0175">Coiled coil</keyword>
<feature type="coiled-coil region" evidence="1">
    <location>
        <begin position="21"/>
        <end position="69"/>
    </location>
</feature>
<gene>
    <name evidence="2" type="ORF">H9789_13535</name>
</gene>
<reference evidence="2" key="2">
    <citation type="submission" date="2021-04" db="EMBL/GenBank/DDBJ databases">
        <authorList>
            <person name="Gilroy R."/>
        </authorList>
    </citation>
    <scope>NUCLEOTIDE SEQUENCE</scope>
    <source>
        <strain evidence="2">G3-2149</strain>
    </source>
</reference>
<dbReference type="Proteomes" id="UP000823865">
    <property type="component" value="Unassembled WGS sequence"/>
</dbReference>
<evidence type="ECO:0000313" key="2">
    <source>
        <dbReference type="EMBL" id="MBU3854807.1"/>
    </source>
</evidence>
<evidence type="ECO:0000256" key="1">
    <source>
        <dbReference type="SAM" id="Coils"/>
    </source>
</evidence>
<comment type="caution">
    <text evidence="2">The sequence shown here is derived from an EMBL/GenBank/DDBJ whole genome shotgun (WGS) entry which is preliminary data.</text>
</comment>
<reference evidence="2" key="1">
    <citation type="journal article" date="2021" name="PeerJ">
        <title>Extensive microbial diversity within the chicken gut microbiome revealed by metagenomics and culture.</title>
        <authorList>
            <person name="Gilroy R."/>
            <person name="Ravi A."/>
            <person name="Getino M."/>
            <person name="Pursley I."/>
            <person name="Horton D.L."/>
            <person name="Alikhan N.F."/>
            <person name="Baker D."/>
            <person name="Gharbi K."/>
            <person name="Hall N."/>
            <person name="Watson M."/>
            <person name="Adriaenssens E.M."/>
            <person name="Foster-Nyarko E."/>
            <person name="Jarju S."/>
            <person name="Secka A."/>
            <person name="Antonio M."/>
            <person name="Oren A."/>
            <person name="Chaudhuri R.R."/>
            <person name="La Ragione R."/>
            <person name="Hildebrand F."/>
            <person name="Pallen M.J."/>
        </authorList>
    </citation>
    <scope>NUCLEOTIDE SEQUENCE</scope>
    <source>
        <strain evidence="2">G3-2149</strain>
    </source>
</reference>